<accession>I3U8C6</accession>
<dbReference type="HOGENOM" id="CLU_2857622_0_0_4"/>
<evidence type="ECO:0000313" key="2">
    <source>
        <dbReference type="Proteomes" id="UP000005267"/>
    </source>
</evidence>
<dbReference type="RefSeq" id="WP_014749355.1">
    <property type="nucleotide sequence ID" value="NC_017964.1"/>
</dbReference>
<keyword evidence="2" id="KW-1185">Reference proteome</keyword>
<protein>
    <submittedName>
        <fullName evidence="1">Uncharacterized protein</fullName>
    </submittedName>
</protein>
<dbReference type="KEGG" id="aka:TKWG_03355"/>
<dbReference type="EMBL" id="CP003555">
    <property type="protein sequence ID" value="AFK61264.1"/>
    <property type="molecule type" value="Genomic_DNA"/>
</dbReference>
<proteinExistence type="predicted"/>
<reference evidence="1 2" key="1">
    <citation type="journal article" date="2011" name="J. Bacteriol.">
        <title>Whole-genome shotgun sequencing of the sulfur-oxidizing chemoautotroph Tetrathiobacter kashmirensis.</title>
        <authorList>
            <person name="Ghosh W."/>
            <person name="George A."/>
            <person name="Agarwal A."/>
            <person name="Raj P."/>
            <person name="Alam M."/>
            <person name="Pyne P."/>
            <person name="Das Gupta S.K."/>
        </authorList>
    </citation>
    <scope>NUCLEOTIDE SEQUENCE [LARGE SCALE GENOMIC DNA]</scope>
    <source>
        <strain evidence="1 2">WT001</strain>
    </source>
</reference>
<reference evidence="2" key="2">
    <citation type="journal article" date="2013" name="PLoS ONE">
        <title>Genome implosion elicits host-confinement in Alcaligenaceae: evidence from the comparative genomics of Tetrathiobacter kashmirensis, a pathogen in the making.</title>
        <authorList>
            <person name="Ghosh W."/>
            <person name="Alam M."/>
            <person name="Roy C."/>
            <person name="Pyne P."/>
            <person name="George A."/>
            <person name="Chakraborty R."/>
            <person name="Majumder S."/>
            <person name="Agarwal A."/>
            <person name="Chakraborty S."/>
            <person name="Majumdar S."/>
            <person name="Gupta S.K."/>
        </authorList>
    </citation>
    <scope>NUCLEOTIDE SEQUENCE [LARGE SCALE GENOMIC DNA]</scope>
    <source>
        <strain evidence="2">WT001</strain>
    </source>
</reference>
<sequence length="64" mass="6978">MRNSTARMGKVIAVKGCKRKQAASVENEADKYDATADCKSMDLQKISPWQAPGAFATALMSSRR</sequence>
<dbReference type="Proteomes" id="UP000005267">
    <property type="component" value="Chromosome"/>
</dbReference>
<evidence type="ECO:0000313" key="1">
    <source>
        <dbReference type="EMBL" id="AFK61264.1"/>
    </source>
</evidence>
<name>I3U8C6_ADVKW</name>
<gene>
    <name evidence="1" type="ordered locus">TKWG_03355</name>
</gene>
<organism evidence="1 2">
    <name type="scientific">Advenella kashmirensis (strain DSM 17095 / LMG 22695 / WT001)</name>
    <name type="common">Tetrathiobacter kashmirensis</name>
    <dbReference type="NCBI Taxonomy" id="1036672"/>
    <lineage>
        <taxon>Bacteria</taxon>
        <taxon>Pseudomonadati</taxon>
        <taxon>Pseudomonadota</taxon>
        <taxon>Betaproteobacteria</taxon>
        <taxon>Burkholderiales</taxon>
        <taxon>Alcaligenaceae</taxon>
    </lineage>
</organism>
<dbReference type="AlphaFoldDB" id="I3U8C6"/>